<sequence>MNELDLARTHAATQANAQDGDLWRWFSLLMEERRIRWCQADGCWLVSVDHRHVATESTFDRAIREARRMRERGMSRRRAA</sequence>
<reference evidence="1" key="1">
    <citation type="submission" date="2016-01" db="EMBL/GenBank/DDBJ databases">
        <authorList>
            <person name="Peeters C."/>
        </authorList>
    </citation>
    <scope>NUCLEOTIDE SEQUENCE [LARGE SCALE GENOMIC DNA]</scope>
    <source>
        <strain evidence="1">LMG 29326</strain>
    </source>
</reference>
<dbReference type="EMBL" id="FCOB02000018">
    <property type="protein sequence ID" value="SAK76857.1"/>
    <property type="molecule type" value="Genomic_DNA"/>
</dbReference>
<keyword evidence="2" id="KW-1185">Reference proteome</keyword>
<dbReference type="STRING" id="1777144.AWB83_03957"/>
<protein>
    <submittedName>
        <fullName evidence="1">Uncharacterized protein</fullName>
    </submittedName>
</protein>
<proteinExistence type="predicted"/>
<evidence type="ECO:0000313" key="2">
    <source>
        <dbReference type="Proteomes" id="UP000054978"/>
    </source>
</evidence>
<dbReference type="Proteomes" id="UP000054978">
    <property type="component" value="Unassembled WGS sequence"/>
</dbReference>
<organism evidence="1 2">
    <name type="scientific">Caballeronia ptereochthonis</name>
    <dbReference type="NCBI Taxonomy" id="1777144"/>
    <lineage>
        <taxon>Bacteria</taxon>
        <taxon>Pseudomonadati</taxon>
        <taxon>Pseudomonadota</taxon>
        <taxon>Betaproteobacteria</taxon>
        <taxon>Burkholderiales</taxon>
        <taxon>Burkholderiaceae</taxon>
        <taxon>Caballeronia</taxon>
    </lineage>
</organism>
<comment type="caution">
    <text evidence="1">The sequence shown here is derived from an EMBL/GenBank/DDBJ whole genome shotgun (WGS) entry which is preliminary data.</text>
</comment>
<name>A0A158C5P3_9BURK</name>
<gene>
    <name evidence="1" type="ORF">AWB83_03957</name>
</gene>
<evidence type="ECO:0000313" key="1">
    <source>
        <dbReference type="EMBL" id="SAK76857.1"/>
    </source>
</evidence>
<accession>A0A158C5P3</accession>
<dbReference type="AlphaFoldDB" id="A0A158C5P3"/>